<dbReference type="Pfam" id="PF00702">
    <property type="entry name" value="Hydrolase"/>
    <property type="match status" value="1"/>
</dbReference>
<dbReference type="OrthoDB" id="408373at2759"/>
<name>A0A1I7RYJ7_BURXY</name>
<dbReference type="Proteomes" id="UP000582659">
    <property type="component" value="Unassembled WGS sequence"/>
</dbReference>
<sequence>MVVFTIYDLLYSTARGLKRRIWKPDYKAVIFDMGGVYYKYPVPKRADDVLKSEKDVFLSALKQYELGDIAFPKLFEAAVQKFDFLKGMEPREWLKRILGEKDPFITKAVQKLKESGQFKVALLTNIGFSDDSRSKTDVPEDIDQFDAIIESCRYRLRKPDEEIYKVAAKELDLKPEECIFVDDLWINCRVADLVGMTSVEVVVGDTKTAVRKIENLLGVPLLE</sequence>
<reference evidence="2" key="2">
    <citation type="submission" date="2020-08" db="EMBL/GenBank/DDBJ databases">
        <authorList>
            <person name="Kikuchi T."/>
        </authorList>
    </citation>
    <scope>NUCLEOTIDE SEQUENCE</scope>
    <source>
        <strain evidence="1">Ka4C1</strain>
    </source>
</reference>
<dbReference type="NCBIfam" id="TIGR01509">
    <property type="entry name" value="HAD-SF-IA-v3"/>
    <property type="match status" value="1"/>
</dbReference>
<dbReference type="SFLD" id="SFLDS00003">
    <property type="entry name" value="Haloacid_Dehalogenase"/>
    <property type="match status" value="1"/>
</dbReference>
<evidence type="ECO:0000313" key="5">
    <source>
        <dbReference type="WBParaSite" id="BXY_0581400.1"/>
    </source>
</evidence>
<dbReference type="SUPFAM" id="SSF56784">
    <property type="entry name" value="HAD-like"/>
    <property type="match status" value="1"/>
</dbReference>
<dbReference type="PANTHER" id="PTHR47829">
    <property type="entry name" value="HYDROLASE, PUTATIVE (AFU_ORTHOLOGUE AFUA_1G12880)-RELATED"/>
    <property type="match status" value="1"/>
</dbReference>
<organism evidence="3 5">
    <name type="scientific">Bursaphelenchus xylophilus</name>
    <name type="common">Pinewood nematode worm</name>
    <name type="synonym">Aphelenchoides xylophilus</name>
    <dbReference type="NCBI Taxonomy" id="6326"/>
    <lineage>
        <taxon>Eukaryota</taxon>
        <taxon>Metazoa</taxon>
        <taxon>Ecdysozoa</taxon>
        <taxon>Nematoda</taxon>
        <taxon>Chromadorea</taxon>
        <taxon>Rhabditida</taxon>
        <taxon>Tylenchina</taxon>
        <taxon>Tylenchomorpha</taxon>
        <taxon>Aphelenchoidea</taxon>
        <taxon>Aphelenchoididae</taxon>
        <taxon>Bursaphelenchus</taxon>
    </lineage>
</organism>
<evidence type="ECO:0000313" key="2">
    <source>
        <dbReference type="EMBL" id="CAG9092609.1"/>
    </source>
</evidence>
<evidence type="ECO:0000313" key="4">
    <source>
        <dbReference type="Proteomes" id="UP000659654"/>
    </source>
</evidence>
<protein>
    <submittedName>
        <fullName evidence="1">(pine wood nematode) hypothetical protein</fullName>
    </submittedName>
</protein>
<evidence type="ECO:0000313" key="3">
    <source>
        <dbReference type="Proteomes" id="UP000095284"/>
    </source>
</evidence>
<dbReference type="AlphaFoldDB" id="A0A1I7RYJ7"/>
<gene>
    <name evidence="1" type="ORF">BXYJ_LOCUS3041</name>
</gene>
<dbReference type="InterPro" id="IPR023198">
    <property type="entry name" value="PGP-like_dom2"/>
</dbReference>
<proteinExistence type="predicted"/>
<keyword evidence="4" id="KW-1185">Reference proteome</keyword>
<dbReference type="eggNOG" id="KOG3085">
    <property type="taxonomic scope" value="Eukaryota"/>
</dbReference>
<dbReference type="Proteomes" id="UP000095284">
    <property type="component" value="Unplaced"/>
</dbReference>
<dbReference type="EMBL" id="CAJFCV020000002">
    <property type="protein sequence ID" value="CAG9092609.1"/>
    <property type="molecule type" value="Genomic_DNA"/>
</dbReference>
<dbReference type="SMR" id="A0A1I7RYJ7"/>
<dbReference type="PRINTS" id="PR00413">
    <property type="entry name" value="HADHALOGNASE"/>
</dbReference>
<reference evidence="5" key="1">
    <citation type="submission" date="2016-11" db="UniProtKB">
        <authorList>
            <consortium name="WormBaseParasite"/>
        </authorList>
    </citation>
    <scope>IDENTIFICATION</scope>
</reference>
<dbReference type="InterPro" id="IPR036412">
    <property type="entry name" value="HAD-like_sf"/>
</dbReference>
<dbReference type="SFLD" id="SFLDG01129">
    <property type="entry name" value="C1.5:_HAD__Beta-PGM__Phosphata"/>
    <property type="match status" value="1"/>
</dbReference>
<dbReference type="InterPro" id="IPR023214">
    <property type="entry name" value="HAD_sf"/>
</dbReference>
<accession>A0A1I7RYJ7</accession>
<dbReference type="InterPro" id="IPR006439">
    <property type="entry name" value="HAD-SF_hydro_IA"/>
</dbReference>
<evidence type="ECO:0000313" key="1">
    <source>
        <dbReference type="EMBL" id="CAD5213460.1"/>
    </source>
</evidence>
<dbReference type="EMBL" id="CAJFDI010000002">
    <property type="protein sequence ID" value="CAD5213460.1"/>
    <property type="molecule type" value="Genomic_DNA"/>
</dbReference>
<dbReference type="Gene3D" id="3.40.50.1000">
    <property type="entry name" value="HAD superfamily/HAD-like"/>
    <property type="match status" value="1"/>
</dbReference>
<dbReference type="PANTHER" id="PTHR47829:SF1">
    <property type="entry name" value="HAD FAMILY PHOSPHATASE"/>
    <property type="match status" value="1"/>
</dbReference>
<dbReference type="Proteomes" id="UP000659654">
    <property type="component" value="Unassembled WGS sequence"/>
</dbReference>
<dbReference type="WBParaSite" id="BXY_0581400.1">
    <property type="protein sequence ID" value="BXY_0581400.1"/>
    <property type="gene ID" value="BXY_0581400"/>
</dbReference>
<dbReference type="InterPro" id="IPR052898">
    <property type="entry name" value="ACAD10-like"/>
</dbReference>
<dbReference type="Gene3D" id="1.10.150.240">
    <property type="entry name" value="Putative phosphatase, domain 2"/>
    <property type="match status" value="1"/>
</dbReference>